<organism evidence="2">
    <name type="scientific">Ixodes ricinus</name>
    <name type="common">Common tick</name>
    <name type="synonym">Acarus ricinus</name>
    <dbReference type="NCBI Taxonomy" id="34613"/>
    <lineage>
        <taxon>Eukaryota</taxon>
        <taxon>Metazoa</taxon>
        <taxon>Ecdysozoa</taxon>
        <taxon>Arthropoda</taxon>
        <taxon>Chelicerata</taxon>
        <taxon>Arachnida</taxon>
        <taxon>Acari</taxon>
        <taxon>Parasitiformes</taxon>
        <taxon>Ixodida</taxon>
        <taxon>Ixodoidea</taxon>
        <taxon>Ixodidae</taxon>
        <taxon>Ixodinae</taxon>
        <taxon>Ixodes</taxon>
    </lineage>
</organism>
<protein>
    <submittedName>
        <fullName evidence="2">Uncharacterized protein</fullName>
    </submittedName>
</protein>
<keyword evidence="1" id="KW-1133">Transmembrane helix</keyword>
<proteinExistence type="predicted"/>
<evidence type="ECO:0000313" key="2">
    <source>
        <dbReference type="EMBL" id="MXU82152.1"/>
    </source>
</evidence>
<accession>A0A6B0TQM5</accession>
<keyword evidence="1" id="KW-0812">Transmembrane</keyword>
<evidence type="ECO:0000256" key="1">
    <source>
        <dbReference type="SAM" id="Phobius"/>
    </source>
</evidence>
<reference evidence="2" key="1">
    <citation type="submission" date="2019-12" db="EMBL/GenBank/DDBJ databases">
        <title>An insight into the sialome of adult female Ixodes ricinus ticks feeding for 6 days.</title>
        <authorList>
            <person name="Perner J."/>
            <person name="Ribeiro J.M.C."/>
        </authorList>
    </citation>
    <scope>NUCLEOTIDE SEQUENCE</scope>
    <source>
        <strain evidence="2">Semi-engorged</strain>
        <tissue evidence="2">Salivary glands</tissue>
    </source>
</reference>
<dbReference type="EMBL" id="GIFC01000069">
    <property type="protein sequence ID" value="MXU82152.1"/>
    <property type="molecule type" value="Transcribed_RNA"/>
</dbReference>
<feature type="transmembrane region" description="Helical" evidence="1">
    <location>
        <begin position="12"/>
        <end position="32"/>
    </location>
</feature>
<name>A0A6B0TQM5_IXORI</name>
<keyword evidence="1" id="KW-0472">Membrane</keyword>
<sequence>MVAVVVVMVEDLAVLRLVHGVLLLLQTLLGVVRGGLPRGRRRPVVLIAGVIMVPVQDRGLLVVAVL</sequence>
<dbReference type="AlphaFoldDB" id="A0A6B0TQM5"/>